<proteinExistence type="predicted"/>
<dbReference type="InterPro" id="IPR005532">
    <property type="entry name" value="SUMF_dom"/>
</dbReference>
<dbReference type="InterPro" id="IPR042095">
    <property type="entry name" value="SUMF_sf"/>
</dbReference>
<evidence type="ECO:0000313" key="2">
    <source>
        <dbReference type="EMBL" id="RZU65374.1"/>
    </source>
</evidence>
<accession>A0A4Q8ALG3</accession>
<evidence type="ECO:0000313" key="3">
    <source>
        <dbReference type="Proteomes" id="UP000291483"/>
    </source>
</evidence>
<organism evidence="2 3">
    <name type="scientific">Microterricola gilva</name>
    <dbReference type="NCBI Taxonomy" id="393267"/>
    <lineage>
        <taxon>Bacteria</taxon>
        <taxon>Bacillati</taxon>
        <taxon>Actinomycetota</taxon>
        <taxon>Actinomycetes</taxon>
        <taxon>Micrococcales</taxon>
        <taxon>Microbacteriaceae</taxon>
        <taxon>Microterricola</taxon>
    </lineage>
</organism>
<evidence type="ECO:0000259" key="1">
    <source>
        <dbReference type="Pfam" id="PF03781"/>
    </source>
</evidence>
<feature type="domain" description="Sulfatase-modifying factor enzyme-like" evidence="1">
    <location>
        <begin position="13"/>
        <end position="309"/>
    </location>
</feature>
<dbReference type="Proteomes" id="UP000291483">
    <property type="component" value="Unassembled WGS sequence"/>
</dbReference>
<reference evidence="2 3" key="1">
    <citation type="submission" date="2019-02" db="EMBL/GenBank/DDBJ databases">
        <title>Sequencing the genomes of 1000 actinobacteria strains.</title>
        <authorList>
            <person name="Klenk H.-P."/>
        </authorList>
    </citation>
    <scope>NUCLEOTIDE SEQUENCE [LARGE SCALE GENOMIC DNA]</scope>
    <source>
        <strain evidence="2 3">DSM 18319</strain>
    </source>
</reference>
<keyword evidence="3" id="KW-1185">Reference proteome</keyword>
<dbReference type="EMBL" id="SHLC01000001">
    <property type="protein sequence ID" value="RZU65374.1"/>
    <property type="molecule type" value="Genomic_DNA"/>
</dbReference>
<dbReference type="PANTHER" id="PTHR23150">
    <property type="entry name" value="SULFATASE MODIFYING FACTOR 1, 2"/>
    <property type="match status" value="1"/>
</dbReference>
<dbReference type="SUPFAM" id="SSF56436">
    <property type="entry name" value="C-type lectin-like"/>
    <property type="match status" value="1"/>
</dbReference>
<dbReference type="PANTHER" id="PTHR23150:SF19">
    <property type="entry name" value="FORMYLGLYCINE-GENERATING ENZYME"/>
    <property type="match status" value="1"/>
</dbReference>
<dbReference type="Gene3D" id="3.90.1580.10">
    <property type="entry name" value="paralog of FGE (formylglycine-generating enzyme)"/>
    <property type="match status" value="1"/>
</dbReference>
<dbReference type="InterPro" id="IPR051043">
    <property type="entry name" value="Sulfatase_Mod_Factor_Kinase"/>
</dbReference>
<dbReference type="GO" id="GO:0120147">
    <property type="term" value="F:formylglycine-generating oxidase activity"/>
    <property type="evidence" value="ECO:0007669"/>
    <property type="project" value="TreeGrafter"/>
</dbReference>
<comment type="caution">
    <text evidence="2">The sequence shown here is derived from an EMBL/GenBank/DDBJ whole genome shotgun (WGS) entry which is preliminary data.</text>
</comment>
<sequence>MIGYSWGMTVDGHDMVMIGGGSFRMGSDEFYSDERPVHERRVDPFFLDRYAVTNARFAEFVDATGYVTIAERKLEAAAFPGADPADLVPGSMVFTPTRGPVDLGDWRGWWRWQPGAYWRRPFGPGSSIDARMQHPVVHVAFEDAASFADWAGLRLPTEAEHEFASRGGVDGARFAWGEEPYPGGIAQANSWLGRFPYDNRGVGGTAKVGTYPANGFGLFDMIGNVWEWTSDFYTPRHVRLSDRPVDAGKRENLLARASADEAFPSTARRVLKGGSFLCSPEYCLRFRPAARSPQSEDTGMSHIGFRCARDA</sequence>
<protein>
    <submittedName>
        <fullName evidence="2">Formylglycine-generating enzyme required for sulfatase activity</fullName>
    </submittedName>
</protein>
<gene>
    <name evidence="2" type="ORF">EV379_1706</name>
</gene>
<dbReference type="InterPro" id="IPR016187">
    <property type="entry name" value="CTDL_fold"/>
</dbReference>
<dbReference type="AlphaFoldDB" id="A0A4Q8ALG3"/>
<name>A0A4Q8ALG3_9MICO</name>
<dbReference type="Pfam" id="PF03781">
    <property type="entry name" value="FGE-sulfatase"/>
    <property type="match status" value="1"/>
</dbReference>